<dbReference type="Proteomes" id="UP000607653">
    <property type="component" value="Unassembled WGS sequence"/>
</dbReference>
<accession>A0A822Z257</accession>
<protein>
    <submittedName>
        <fullName evidence="1">Uncharacterized protein</fullName>
    </submittedName>
</protein>
<keyword evidence="2" id="KW-1185">Reference proteome</keyword>
<gene>
    <name evidence="1" type="ORF">HUJ06_012905</name>
</gene>
<reference evidence="1 2" key="1">
    <citation type="journal article" date="2020" name="Mol. Biol. Evol.">
        <title>Distinct Expression and Methylation Patterns for Genes with Different Fates following a Single Whole-Genome Duplication in Flowering Plants.</title>
        <authorList>
            <person name="Shi T."/>
            <person name="Rahmani R.S."/>
            <person name="Gugger P.F."/>
            <person name="Wang M."/>
            <person name="Li H."/>
            <person name="Zhang Y."/>
            <person name="Li Z."/>
            <person name="Wang Q."/>
            <person name="Van de Peer Y."/>
            <person name="Marchal K."/>
            <person name="Chen J."/>
        </authorList>
    </citation>
    <scope>NUCLEOTIDE SEQUENCE [LARGE SCALE GENOMIC DNA]</scope>
    <source>
        <tissue evidence="1">Leaf</tissue>
    </source>
</reference>
<dbReference type="AlphaFoldDB" id="A0A822Z257"/>
<proteinExistence type="predicted"/>
<dbReference type="EMBL" id="DUZY01000005">
    <property type="protein sequence ID" value="DAD38583.1"/>
    <property type="molecule type" value="Genomic_DNA"/>
</dbReference>
<name>A0A822Z257_NELNU</name>
<evidence type="ECO:0000313" key="1">
    <source>
        <dbReference type="EMBL" id="DAD38583.1"/>
    </source>
</evidence>
<evidence type="ECO:0000313" key="2">
    <source>
        <dbReference type="Proteomes" id="UP000607653"/>
    </source>
</evidence>
<organism evidence="1 2">
    <name type="scientific">Nelumbo nucifera</name>
    <name type="common">Sacred lotus</name>
    <dbReference type="NCBI Taxonomy" id="4432"/>
    <lineage>
        <taxon>Eukaryota</taxon>
        <taxon>Viridiplantae</taxon>
        <taxon>Streptophyta</taxon>
        <taxon>Embryophyta</taxon>
        <taxon>Tracheophyta</taxon>
        <taxon>Spermatophyta</taxon>
        <taxon>Magnoliopsida</taxon>
        <taxon>Proteales</taxon>
        <taxon>Nelumbonaceae</taxon>
        <taxon>Nelumbo</taxon>
    </lineage>
</organism>
<sequence length="55" mass="6390">MLLSACAEPESTWPPLTSMREEGLSVSFLILSFHLWHVKTAEERMEVWLTLLPIY</sequence>
<comment type="caution">
    <text evidence="1">The sequence shown here is derived from an EMBL/GenBank/DDBJ whole genome shotgun (WGS) entry which is preliminary data.</text>
</comment>